<dbReference type="Proteomes" id="UP001501490">
    <property type="component" value="Unassembled WGS sequence"/>
</dbReference>
<dbReference type="Gene3D" id="3.40.50.880">
    <property type="match status" value="1"/>
</dbReference>
<gene>
    <name evidence="1" type="ORF">GCM10022236_14600</name>
</gene>
<reference evidence="2" key="1">
    <citation type="journal article" date="2019" name="Int. J. Syst. Evol. Microbiol.">
        <title>The Global Catalogue of Microorganisms (GCM) 10K type strain sequencing project: providing services to taxonomists for standard genome sequencing and annotation.</title>
        <authorList>
            <consortium name="The Broad Institute Genomics Platform"/>
            <consortium name="The Broad Institute Genome Sequencing Center for Infectious Disease"/>
            <person name="Wu L."/>
            <person name="Ma J."/>
        </authorList>
    </citation>
    <scope>NUCLEOTIDE SEQUENCE [LARGE SCALE GENOMIC DNA]</scope>
    <source>
        <strain evidence="2">JCM 16929</strain>
    </source>
</reference>
<organism evidence="1 2">
    <name type="scientific">Microlunatus ginsengisoli</name>
    <dbReference type="NCBI Taxonomy" id="363863"/>
    <lineage>
        <taxon>Bacteria</taxon>
        <taxon>Bacillati</taxon>
        <taxon>Actinomycetota</taxon>
        <taxon>Actinomycetes</taxon>
        <taxon>Propionibacteriales</taxon>
        <taxon>Propionibacteriaceae</taxon>
        <taxon>Microlunatus</taxon>
    </lineage>
</organism>
<dbReference type="SUPFAM" id="SSF52317">
    <property type="entry name" value="Class I glutamine amidotransferase-like"/>
    <property type="match status" value="1"/>
</dbReference>
<dbReference type="PROSITE" id="PS51273">
    <property type="entry name" value="GATASE_TYPE_1"/>
    <property type="match status" value="1"/>
</dbReference>
<name>A0ABP6ZP29_9ACTN</name>
<dbReference type="GO" id="GO:0016787">
    <property type="term" value="F:hydrolase activity"/>
    <property type="evidence" value="ECO:0007669"/>
    <property type="project" value="UniProtKB-KW"/>
</dbReference>
<comment type="caution">
    <text evidence="1">The sequence shown here is derived from an EMBL/GenBank/DDBJ whole genome shotgun (WGS) entry which is preliminary data.</text>
</comment>
<proteinExistence type="predicted"/>
<dbReference type="InterPro" id="IPR011697">
    <property type="entry name" value="Peptidase_C26"/>
</dbReference>
<sequence>MTGDSLGALPVIGISTYREQTRFRMWDVTADVLHAAYARSVEAAGGAPVLLPPQRAEAAPALIARLDGLIISGGSDVDPDRYGAEPHPRTRGWHGERDEWELALLDAANAAGLPLLGVCRGMQLLAVSVGGELQQHVPDVVGHDEHSPGLEIYGAVRVAVAPDSQVHRLIGDEVEVSCHHHQAVAAHPGLVASAWAADGTIEAIEDPGSRFRIGVQWHPETADDQGLFAGLVAAAGQR</sequence>
<keyword evidence="2" id="KW-1185">Reference proteome</keyword>
<dbReference type="InterPro" id="IPR044668">
    <property type="entry name" value="PuuD-like"/>
</dbReference>
<dbReference type="EMBL" id="BAABAB010000010">
    <property type="protein sequence ID" value="GAA3613786.1"/>
    <property type="molecule type" value="Genomic_DNA"/>
</dbReference>
<dbReference type="PANTHER" id="PTHR43235">
    <property type="entry name" value="GLUTAMINE AMIDOTRANSFERASE PB2B2.05-RELATED"/>
    <property type="match status" value="1"/>
</dbReference>
<protein>
    <submittedName>
        <fullName evidence="1">Gamma-glutamyl-gamma-aminobutyrate hydrolase family protein</fullName>
    </submittedName>
</protein>
<dbReference type="Pfam" id="PF07722">
    <property type="entry name" value="Peptidase_C26"/>
    <property type="match status" value="1"/>
</dbReference>
<evidence type="ECO:0000313" key="2">
    <source>
        <dbReference type="Proteomes" id="UP001501490"/>
    </source>
</evidence>
<accession>A0ABP6ZP29</accession>
<keyword evidence="1" id="KW-0378">Hydrolase</keyword>
<evidence type="ECO:0000313" key="1">
    <source>
        <dbReference type="EMBL" id="GAA3613786.1"/>
    </source>
</evidence>
<dbReference type="RefSeq" id="WP_344802897.1">
    <property type="nucleotide sequence ID" value="NZ_BAABAB010000010.1"/>
</dbReference>
<dbReference type="PANTHER" id="PTHR43235:SF1">
    <property type="entry name" value="GLUTAMINE AMIDOTRANSFERASE PB2B2.05-RELATED"/>
    <property type="match status" value="1"/>
</dbReference>
<dbReference type="InterPro" id="IPR029062">
    <property type="entry name" value="Class_I_gatase-like"/>
</dbReference>
<dbReference type="CDD" id="cd01745">
    <property type="entry name" value="GATase1_2"/>
    <property type="match status" value="1"/>
</dbReference>